<dbReference type="PANTHER" id="PTHR23168:SF0">
    <property type="entry name" value="MITOTIC SPINDLE ASSEMBLY CHECKPOINT PROTEIN MAD1"/>
    <property type="match status" value="1"/>
</dbReference>
<evidence type="ECO:0000256" key="2">
    <source>
        <dbReference type="ARBA" id="ARBA00008029"/>
    </source>
</evidence>
<reference evidence="13" key="1">
    <citation type="submission" date="2018-05" db="EMBL/GenBank/DDBJ databases">
        <title>Draft genome sequence of Stemphylium lycopersici strain CIDEFI 213.</title>
        <authorList>
            <person name="Medina R."/>
            <person name="Franco M.E.E."/>
            <person name="Lucentini C.G."/>
            <person name="Saparrat M.C.N."/>
            <person name="Balatti P.A."/>
        </authorList>
    </citation>
    <scope>NUCLEOTIDE SEQUENCE [LARGE SCALE GENOMIC DNA]</scope>
    <source>
        <strain evidence="13">CIDEFI 213</strain>
    </source>
</reference>
<dbReference type="EMBL" id="QGDH01000012">
    <property type="protein sequence ID" value="RAR15375.1"/>
    <property type="molecule type" value="Genomic_DNA"/>
</dbReference>
<dbReference type="GO" id="GO:0051301">
    <property type="term" value="P:cell division"/>
    <property type="evidence" value="ECO:0007669"/>
    <property type="project" value="UniProtKB-KW"/>
</dbReference>
<evidence type="ECO:0000256" key="10">
    <source>
        <dbReference type="SAM" id="Coils"/>
    </source>
</evidence>
<keyword evidence="10" id="KW-0175">Coiled coil</keyword>
<dbReference type="SUPFAM" id="SSF53335">
    <property type="entry name" value="S-adenosyl-L-methionine-dependent methyltransferases"/>
    <property type="match status" value="1"/>
</dbReference>
<dbReference type="Pfam" id="PF04072">
    <property type="entry name" value="LCM"/>
    <property type="match status" value="1"/>
</dbReference>
<name>A0A364NDJ1_STELY</name>
<dbReference type="AlphaFoldDB" id="A0A364NDJ1"/>
<dbReference type="GO" id="GO:0032259">
    <property type="term" value="P:methylation"/>
    <property type="evidence" value="ECO:0007669"/>
    <property type="project" value="UniProtKB-KW"/>
</dbReference>
<accession>A0A364NDJ1</accession>
<feature type="coiled-coil region" evidence="10">
    <location>
        <begin position="414"/>
        <end position="668"/>
    </location>
</feature>
<keyword evidence="8" id="KW-0539">Nucleus</keyword>
<comment type="similarity">
    <text evidence="2">Belongs to the MAD1 family.</text>
</comment>
<evidence type="ECO:0000256" key="1">
    <source>
        <dbReference type="ARBA" id="ARBA00004123"/>
    </source>
</evidence>
<dbReference type="GO" id="GO:0007094">
    <property type="term" value="P:mitotic spindle assembly checkpoint signaling"/>
    <property type="evidence" value="ECO:0007669"/>
    <property type="project" value="InterPro"/>
</dbReference>
<dbReference type="PANTHER" id="PTHR23168">
    <property type="entry name" value="MITOTIC SPINDLE ASSEMBLY CHECKPOINT PROTEIN MAD1 MITOTIC ARREST DEFICIENT-LIKE PROTEIN 1"/>
    <property type="match status" value="1"/>
</dbReference>
<dbReference type="Pfam" id="PF05557">
    <property type="entry name" value="MAD"/>
    <property type="match status" value="1"/>
</dbReference>
<organism evidence="12 13">
    <name type="scientific">Stemphylium lycopersici</name>
    <name type="common">Tomato gray leaf spot disease fungus</name>
    <name type="synonym">Thyrospora lycopersici</name>
    <dbReference type="NCBI Taxonomy" id="183478"/>
    <lineage>
        <taxon>Eukaryota</taxon>
        <taxon>Fungi</taxon>
        <taxon>Dikarya</taxon>
        <taxon>Ascomycota</taxon>
        <taxon>Pezizomycotina</taxon>
        <taxon>Dothideomycetes</taxon>
        <taxon>Pleosporomycetidae</taxon>
        <taxon>Pleosporales</taxon>
        <taxon>Pleosporineae</taxon>
        <taxon>Pleosporaceae</taxon>
        <taxon>Stemphylium</taxon>
    </lineage>
</organism>
<feature type="compositionally biased region" description="Gly residues" evidence="11">
    <location>
        <begin position="17"/>
        <end position="34"/>
    </location>
</feature>
<dbReference type="Gene3D" id="6.10.250.90">
    <property type="match status" value="1"/>
</dbReference>
<gene>
    <name evidence="12" type="ORF">DDE83_001204</name>
</gene>
<dbReference type="InterPro" id="IPR007213">
    <property type="entry name" value="Ppm1/Ppm2/Tcmp"/>
</dbReference>
<feature type="region of interest" description="Disordered" evidence="11">
    <location>
        <begin position="1"/>
        <end position="37"/>
    </location>
</feature>
<keyword evidence="4" id="KW-0489">Methyltransferase</keyword>
<dbReference type="GO" id="GO:0008168">
    <property type="term" value="F:methyltransferase activity"/>
    <property type="evidence" value="ECO:0007669"/>
    <property type="project" value="UniProtKB-KW"/>
</dbReference>
<dbReference type="Proteomes" id="UP000249619">
    <property type="component" value="Unassembled WGS sequence"/>
</dbReference>
<proteinExistence type="inferred from homology"/>
<dbReference type="GO" id="GO:0072686">
    <property type="term" value="C:mitotic spindle"/>
    <property type="evidence" value="ECO:0007669"/>
    <property type="project" value="TreeGrafter"/>
</dbReference>
<keyword evidence="13" id="KW-1185">Reference proteome</keyword>
<keyword evidence="7" id="KW-0498">Mitosis</keyword>
<comment type="caution">
    <text evidence="12">The sequence shown here is derived from an EMBL/GenBank/DDBJ whole genome shotgun (WGS) entry which is preliminary data.</text>
</comment>
<evidence type="ECO:0000256" key="3">
    <source>
        <dbReference type="ARBA" id="ARBA00022019"/>
    </source>
</evidence>
<keyword evidence="6" id="KW-0808">Transferase</keyword>
<dbReference type="Gene3D" id="3.40.50.150">
    <property type="entry name" value="Vaccinia Virus protein VP39"/>
    <property type="match status" value="1"/>
</dbReference>
<protein>
    <recommendedName>
        <fullName evidence="3">Spindle assembly checkpoint component MAD1</fullName>
    </recommendedName>
</protein>
<feature type="region of interest" description="Disordered" evidence="11">
    <location>
        <begin position="827"/>
        <end position="858"/>
    </location>
</feature>
<evidence type="ECO:0000256" key="8">
    <source>
        <dbReference type="ARBA" id="ARBA00023242"/>
    </source>
</evidence>
<evidence type="ECO:0000256" key="9">
    <source>
        <dbReference type="ARBA" id="ARBA00023306"/>
    </source>
</evidence>
<evidence type="ECO:0000256" key="4">
    <source>
        <dbReference type="ARBA" id="ARBA00022603"/>
    </source>
</evidence>
<feature type="coiled-coil region" evidence="10">
    <location>
        <begin position="917"/>
        <end position="973"/>
    </location>
</feature>
<dbReference type="FunFam" id="3.30.457.60:FF:000006">
    <property type="entry name" value="Spindle assembly checkpoint component MAD1"/>
    <property type="match status" value="1"/>
</dbReference>
<dbReference type="Gene3D" id="3.30.457.60">
    <property type="match status" value="1"/>
</dbReference>
<dbReference type="GO" id="GO:0051315">
    <property type="term" value="P:attachment of mitotic spindle microtubules to kinetochore"/>
    <property type="evidence" value="ECO:0007669"/>
    <property type="project" value="TreeGrafter"/>
</dbReference>
<evidence type="ECO:0000256" key="6">
    <source>
        <dbReference type="ARBA" id="ARBA00022679"/>
    </source>
</evidence>
<dbReference type="Gene3D" id="1.20.5.170">
    <property type="match status" value="1"/>
</dbReference>
<dbReference type="GO" id="GO:0005635">
    <property type="term" value="C:nuclear envelope"/>
    <property type="evidence" value="ECO:0007669"/>
    <property type="project" value="TreeGrafter"/>
</dbReference>
<keyword evidence="5" id="KW-0132">Cell division</keyword>
<evidence type="ECO:0000256" key="7">
    <source>
        <dbReference type="ARBA" id="ARBA00022776"/>
    </source>
</evidence>
<dbReference type="InterPro" id="IPR008672">
    <property type="entry name" value="Mad1"/>
</dbReference>
<sequence>MASSSQIPSLKTLLGQRRGGSSRGTGRGRGGLGGSSEERAQVLDNAVKGTDQDAAGSRVSCVELGYLHDPYARLFATQPATRKLPLLNRGTYVRTSAIDLLVTRFLLSDPLSPKQIVSLGAGTDTRFFRLLDLYPQARLVYHEIDFPTNTLAKIAAIQRQPLLHQKLLHMPANSASYHSDNYNIHALDLRSLASPSDETPLPQIPNLDASIPTLILSEMCLVYLQPSAVQSIVSALLTHYLQPTTPASLILYEPILPQDAFGRTMISNLQTRNIHLHTLTAYPELGDQRARLHGYGLKAGARVADTNTIWRRWISDEEKERIASLEFLDELEELEMLLRHYCVAWGWRDGDGDGDGDIFTKAWEDPSFNFLTGEEEPAPAPAPAKREPLRETFRTTLRASQNAPHTVVPADPINEDLRAQLNTVRYELETAKQEKEMMKLEHAQELRDAQNRADTDFRKAQQVEASSSQTAKKYEALSKEMAEIQTRAANERLALERRLRESQEKAQSIQEEYDEVKEELATSQRQNEHRYNTLQTEHKKLKESVEEMQADLQSKVNALQSTQRALAQKEEEAGQKEAEVLRLKAITGDAETLAVIKRELSDQVAHIKKLETLTREQNTELKQYRKQHKAIEVVEEEKRSLQTKLRMMDDLQRQLGEAELRKQVLEEERDSWTSYLEAEAETHGEVLFETPQDLARAFIQERIERTDLLNRLGEIKPELTVKEASIQALEEEKAQLQAEIQQLKTAGSLSAANTADAKIRARLERQKALATKEVEFLRAQVKAFDDEEREMQPDTFDAAKSERIKELEHLVDQYRKEIEALQKELNSIDKPTTTATAGQKRPLDTDDNEERVGELRRKNRQLQDDLHALQKKMKLVESEYKAQHSQLKKLKESSRTRVLELKSNPTADAEALKLSTVRSLREANAQLMQQLENGRQAPSTVPLATLDAARDELEELKAQLASSSKKIARLKQIWTAKSLEFREAVASILGWKLDFMPNGRVKVTSMFKPADEEGENSIVFDGENGTMKVSGGEQSVFAGEIRDQIVYWVEGRKEIPCFLSALTLEFWERGPGGQTMMG</sequence>
<evidence type="ECO:0000313" key="13">
    <source>
        <dbReference type="Proteomes" id="UP000249619"/>
    </source>
</evidence>
<comment type="subcellular location">
    <subcellularLocation>
        <location evidence="1">Nucleus</location>
    </subcellularLocation>
</comment>
<evidence type="ECO:0000313" key="12">
    <source>
        <dbReference type="EMBL" id="RAR15375.1"/>
    </source>
</evidence>
<dbReference type="GO" id="GO:0000776">
    <property type="term" value="C:kinetochore"/>
    <property type="evidence" value="ECO:0007669"/>
    <property type="project" value="TreeGrafter"/>
</dbReference>
<evidence type="ECO:0000256" key="5">
    <source>
        <dbReference type="ARBA" id="ARBA00022618"/>
    </source>
</evidence>
<dbReference type="STRING" id="183478.A0A364NDJ1"/>
<keyword evidence="9" id="KW-0131">Cell cycle</keyword>
<evidence type="ECO:0000256" key="11">
    <source>
        <dbReference type="SAM" id="MobiDB-lite"/>
    </source>
</evidence>
<dbReference type="InterPro" id="IPR029063">
    <property type="entry name" value="SAM-dependent_MTases_sf"/>
</dbReference>